<dbReference type="Gene3D" id="1.10.10.410">
    <property type="match status" value="1"/>
</dbReference>
<feature type="region of interest" description="Disordered" evidence="1">
    <location>
        <begin position="66"/>
        <end position="85"/>
    </location>
</feature>
<dbReference type="InterPro" id="IPR019004">
    <property type="entry name" value="YqeY/Aim41"/>
</dbReference>
<dbReference type="InterPro" id="IPR042184">
    <property type="entry name" value="YqeY/Aim41_N"/>
</dbReference>
<protein>
    <submittedName>
        <fullName evidence="2">GatB/YqeY domain-containing protein</fullName>
    </submittedName>
</protein>
<evidence type="ECO:0000313" key="3">
    <source>
        <dbReference type="Proteomes" id="UP001183607"/>
    </source>
</evidence>
<proteinExistence type="predicted"/>
<dbReference type="InterPro" id="IPR003789">
    <property type="entry name" value="Asn/Gln_tRNA_amidoTrase-B-like"/>
</dbReference>
<evidence type="ECO:0000313" key="2">
    <source>
        <dbReference type="EMBL" id="MDT0419455.1"/>
    </source>
</evidence>
<dbReference type="Proteomes" id="UP001183607">
    <property type="component" value="Unassembled WGS sequence"/>
</dbReference>
<name>A0ABD5EDC0_9ACTN</name>
<dbReference type="SUPFAM" id="SSF89095">
    <property type="entry name" value="GatB/YqeY motif"/>
    <property type="match status" value="1"/>
</dbReference>
<dbReference type="Pfam" id="PF09424">
    <property type="entry name" value="YqeY"/>
    <property type="match status" value="1"/>
</dbReference>
<gene>
    <name evidence="2" type="ORF">RM574_28670</name>
</gene>
<accession>A0ABD5EDC0</accession>
<dbReference type="RefSeq" id="WP_007823947.1">
    <property type="nucleotide sequence ID" value="NZ_JAVRER010000078.1"/>
</dbReference>
<sequence>MTTLKSTLRDDLQTAIKARDELRSATLRLTLTAISKEEVSGTKARELSDEEVLQVLAKEAKKRREAADAFAQAGRTEQAEREQAEGEVLAHYLPRQLDDAELDRVVAEAVAEARAAGAEGPKAMGQVMKIVGPKVKGLAEGGRVAAAVKKALAGG</sequence>
<dbReference type="Gene3D" id="1.10.1510.10">
    <property type="entry name" value="Uncharacterised protein YqeY/AIM41 PF09424, N-terminal domain"/>
    <property type="match status" value="1"/>
</dbReference>
<reference evidence="3" key="1">
    <citation type="submission" date="2023-07" db="EMBL/GenBank/DDBJ databases">
        <title>30 novel species of actinomycetes from the DSMZ collection.</title>
        <authorList>
            <person name="Nouioui I."/>
        </authorList>
    </citation>
    <scope>NUCLEOTIDE SEQUENCE [LARGE SCALE GENOMIC DNA]</scope>
    <source>
        <strain evidence="3">DSM 41982</strain>
    </source>
</reference>
<dbReference type="EMBL" id="JAVRER010000078">
    <property type="protein sequence ID" value="MDT0419455.1"/>
    <property type="molecule type" value="Genomic_DNA"/>
</dbReference>
<dbReference type="InterPro" id="IPR023168">
    <property type="entry name" value="GatB_Yqey_C_2"/>
</dbReference>
<dbReference type="PANTHER" id="PTHR28055">
    <property type="entry name" value="ALTERED INHERITANCE OF MITOCHONDRIA PROTEIN 41, MITOCHONDRIAL"/>
    <property type="match status" value="1"/>
</dbReference>
<organism evidence="2 3">
    <name type="scientific">Streptomyces evansiae</name>
    <dbReference type="NCBI Taxonomy" id="3075535"/>
    <lineage>
        <taxon>Bacteria</taxon>
        <taxon>Bacillati</taxon>
        <taxon>Actinomycetota</taxon>
        <taxon>Actinomycetes</taxon>
        <taxon>Kitasatosporales</taxon>
        <taxon>Streptomycetaceae</taxon>
        <taxon>Streptomyces</taxon>
    </lineage>
</organism>
<evidence type="ECO:0000256" key="1">
    <source>
        <dbReference type="SAM" id="MobiDB-lite"/>
    </source>
</evidence>
<dbReference type="PANTHER" id="PTHR28055:SF1">
    <property type="entry name" value="ALTERED INHERITANCE OF MITOCHONDRIA PROTEIN 41, MITOCHONDRIAL"/>
    <property type="match status" value="1"/>
</dbReference>
<dbReference type="AlphaFoldDB" id="A0ABD5EDC0"/>
<comment type="caution">
    <text evidence="2">The sequence shown here is derived from an EMBL/GenBank/DDBJ whole genome shotgun (WGS) entry which is preliminary data.</text>
</comment>